<dbReference type="VEuPathDB" id="FungiDB:BD410DRAFT_796482"/>
<dbReference type="AlphaFoldDB" id="A0A4Y7PJ04"/>
<evidence type="ECO:0000313" key="3">
    <source>
        <dbReference type="Proteomes" id="UP000294933"/>
    </source>
</evidence>
<proteinExistence type="predicted"/>
<keyword evidence="1" id="KW-1133">Transmembrane helix</keyword>
<dbReference type="Proteomes" id="UP000294933">
    <property type="component" value="Unassembled WGS sequence"/>
</dbReference>
<protein>
    <submittedName>
        <fullName evidence="2">Uncharacterized protein</fullName>
    </submittedName>
</protein>
<dbReference type="EMBL" id="ML170278">
    <property type="protein sequence ID" value="TDL15367.1"/>
    <property type="molecule type" value="Genomic_DNA"/>
</dbReference>
<keyword evidence="1" id="KW-0812">Transmembrane</keyword>
<keyword evidence="3" id="KW-1185">Reference proteome</keyword>
<name>A0A4Y7PJ04_9AGAM</name>
<feature type="transmembrane region" description="Helical" evidence="1">
    <location>
        <begin position="91"/>
        <end position="110"/>
    </location>
</feature>
<evidence type="ECO:0000313" key="2">
    <source>
        <dbReference type="EMBL" id="TDL15367.1"/>
    </source>
</evidence>
<sequence>MHVPRTWSLDLRTHEVNTQWAEIPEYAPNDDNFRVIFRSGSERRCKLRQYADALEPGVGGWVHDDGDNVTLNAGNYQCSNHRQSAISFSHLISLALFFRTTLLCCIVSILRSALFDADSWLQTHA</sequence>
<accession>A0A4Y7PJ04</accession>
<organism evidence="2 3">
    <name type="scientific">Rickenella mellea</name>
    <dbReference type="NCBI Taxonomy" id="50990"/>
    <lineage>
        <taxon>Eukaryota</taxon>
        <taxon>Fungi</taxon>
        <taxon>Dikarya</taxon>
        <taxon>Basidiomycota</taxon>
        <taxon>Agaricomycotina</taxon>
        <taxon>Agaricomycetes</taxon>
        <taxon>Hymenochaetales</taxon>
        <taxon>Rickenellaceae</taxon>
        <taxon>Rickenella</taxon>
    </lineage>
</organism>
<keyword evidence="1" id="KW-0472">Membrane</keyword>
<gene>
    <name evidence="2" type="ORF">BD410DRAFT_796482</name>
</gene>
<evidence type="ECO:0000256" key="1">
    <source>
        <dbReference type="SAM" id="Phobius"/>
    </source>
</evidence>
<reference evidence="2 3" key="1">
    <citation type="submission" date="2018-06" db="EMBL/GenBank/DDBJ databases">
        <title>A transcriptomic atlas of mushroom development highlights an independent origin of complex multicellularity.</title>
        <authorList>
            <consortium name="DOE Joint Genome Institute"/>
            <person name="Krizsan K."/>
            <person name="Almasi E."/>
            <person name="Merenyi Z."/>
            <person name="Sahu N."/>
            <person name="Viragh M."/>
            <person name="Koszo T."/>
            <person name="Mondo S."/>
            <person name="Kiss B."/>
            <person name="Balint B."/>
            <person name="Kues U."/>
            <person name="Barry K."/>
            <person name="Hegedus J.C."/>
            <person name="Henrissat B."/>
            <person name="Johnson J."/>
            <person name="Lipzen A."/>
            <person name="Ohm R."/>
            <person name="Nagy I."/>
            <person name="Pangilinan J."/>
            <person name="Yan J."/>
            <person name="Xiong Y."/>
            <person name="Grigoriev I.V."/>
            <person name="Hibbett D.S."/>
            <person name="Nagy L.G."/>
        </authorList>
    </citation>
    <scope>NUCLEOTIDE SEQUENCE [LARGE SCALE GENOMIC DNA]</scope>
    <source>
        <strain evidence="2 3">SZMC22713</strain>
    </source>
</reference>